<sequence length="255" mass="26084">MKATVLTAAVLGLVSTTSSAPVASDTQPGALSQCSSWYTAVPGDGCDTIVSKFSPYMQNEGDLRLWNPPIKDCYHDVWAGYKYCVSMPRTFTGAGREAPAFTATSAAPSSNVVFTTPLSTASPPMTTGSSPTSMVLSTTQSPAPATSSAMAQPTSIQGGFVTHVTPPGMTVGCNTAGVCSTSTLPISSNAPGVDVTVDVAAMTTVPGYKFWSLYTRPDGGIGVNIIASTMTTVTTSPQIISTTVVVVTTVVTKTG</sequence>
<protein>
    <recommendedName>
        <fullName evidence="3">LysM domain-containing protein</fullName>
    </recommendedName>
</protein>
<dbReference type="InterPro" id="IPR018392">
    <property type="entry name" value="LysM"/>
</dbReference>
<gene>
    <name evidence="4" type="ORF">DL546_002070</name>
</gene>
<evidence type="ECO:0000313" key="5">
    <source>
        <dbReference type="Proteomes" id="UP000275385"/>
    </source>
</evidence>
<dbReference type="Gene3D" id="3.10.350.10">
    <property type="entry name" value="LysM domain"/>
    <property type="match status" value="1"/>
</dbReference>
<feature type="domain" description="LysM" evidence="3">
    <location>
        <begin position="36"/>
        <end position="85"/>
    </location>
</feature>
<dbReference type="InterPro" id="IPR036779">
    <property type="entry name" value="LysM_dom_sf"/>
</dbReference>
<dbReference type="Proteomes" id="UP000275385">
    <property type="component" value="Unassembled WGS sequence"/>
</dbReference>
<accession>A0A420YDC5</accession>
<evidence type="ECO:0000256" key="1">
    <source>
        <dbReference type="SAM" id="MobiDB-lite"/>
    </source>
</evidence>
<organism evidence="4 5">
    <name type="scientific">Coniochaeta pulveracea</name>
    <dbReference type="NCBI Taxonomy" id="177199"/>
    <lineage>
        <taxon>Eukaryota</taxon>
        <taxon>Fungi</taxon>
        <taxon>Dikarya</taxon>
        <taxon>Ascomycota</taxon>
        <taxon>Pezizomycotina</taxon>
        <taxon>Sordariomycetes</taxon>
        <taxon>Sordariomycetidae</taxon>
        <taxon>Coniochaetales</taxon>
        <taxon>Coniochaetaceae</taxon>
        <taxon>Coniochaeta</taxon>
    </lineage>
</organism>
<evidence type="ECO:0000259" key="3">
    <source>
        <dbReference type="PROSITE" id="PS51782"/>
    </source>
</evidence>
<feature type="chain" id="PRO_5019084253" description="LysM domain-containing protein" evidence="2">
    <location>
        <begin position="20"/>
        <end position="255"/>
    </location>
</feature>
<evidence type="ECO:0000256" key="2">
    <source>
        <dbReference type="SAM" id="SignalP"/>
    </source>
</evidence>
<dbReference type="EMBL" id="QVQW01000017">
    <property type="protein sequence ID" value="RKU45919.1"/>
    <property type="molecule type" value="Genomic_DNA"/>
</dbReference>
<evidence type="ECO:0000313" key="4">
    <source>
        <dbReference type="EMBL" id="RKU45919.1"/>
    </source>
</evidence>
<feature type="region of interest" description="Disordered" evidence="1">
    <location>
        <begin position="121"/>
        <end position="150"/>
    </location>
</feature>
<dbReference type="AlphaFoldDB" id="A0A420YDC5"/>
<feature type="signal peptide" evidence="2">
    <location>
        <begin position="1"/>
        <end position="19"/>
    </location>
</feature>
<name>A0A420YDC5_9PEZI</name>
<keyword evidence="5" id="KW-1185">Reference proteome</keyword>
<reference evidence="4 5" key="1">
    <citation type="submission" date="2018-08" db="EMBL/GenBank/DDBJ databases">
        <title>Draft genome of the lignicolous fungus Coniochaeta pulveracea.</title>
        <authorList>
            <person name="Borstlap C.J."/>
            <person name="De Witt R.N."/>
            <person name="Botha A."/>
            <person name="Volschenk H."/>
        </authorList>
    </citation>
    <scope>NUCLEOTIDE SEQUENCE [LARGE SCALE GENOMIC DNA]</scope>
    <source>
        <strain evidence="4 5">CAB683</strain>
    </source>
</reference>
<comment type="caution">
    <text evidence="4">The sequence shown here is derived from an EMBL/GenBank/DDBJ whole genome shotgun (WGS) entry which is preliminary data.</text>
</comment>
<keyword evidence="2" id="KW-0732">Signal</keyword>
<dbReference type="PROSITE" id="PS51782">
    <property type="entry name" value="LYSM"/>
    <property type="match status" value="1"/>
</dbReference>
<dbReference type="OrthoDB" id="5985073at2759"/>
<proteinExistence type="predicted"/>